<dbReference type="PANTHER" id="PTHR38340">
    <property type="entry name" value="S-LAYER PROTEIN"/>
    <property type="match status" value="1"/>
</dbReference>
<feature type="region of interest" description="Disordered" evidence="3">
    <location>
        <begin position="1896"/>
        <end position="1935"/>
    </location>
</feature>
<feature type="compositionally biased region" description="Basic and acidic residues" evidence="3">
    <location>
        <begin position="1568"/>
        <end position="1581"/>
    </location>
</feature>
<dbReference type="InterPro" id="IPR018511">
    <property type="entry name" value="Hemolysin-typ_Ca-bd_CS"/>
</dbReference>
<evidence type="ECO:0000256" key="1">
    <source>
        <dbReference type="ARBA" id="ARBA00004613"/>
    </source>
</evidence>
<feature type="region of interest" description="Disordered" evidence="3">
    <location>
        <begin position="2165"/>
        <end position="2234"/>
    </location>
</feature>
<feature type="region of interest" description="Disordered" evidence="3">
    <location>
        <begin position="2082"/>
        <end position="2107"/>
    </location>
</feature>
<accession>A0ABV5SP20</accession>
<proteinExistence type="predicted"/>
<evidence type="ECO:0000256" key="3">
    <source>
        <dbReference type="SAM" id="MobiDB-lite"/>
    </source>
</evidence>
<feature type="compositionally biased region" description="Basic and acidic residues" evidence="3">
    <location>
        <begin position="2096"/>
        <end position="2106"/>
    </location>
</feature>
<keyword evidence="2" id="KW-0964">Secreted</keyword>
<comment type="caution">
    <text evidence="4">The sequence shown here is derived from an EMBL/GenBank/DDBJ whole genome shotgun (WGS) entry which is preliminary data.</text>
</comment>
<dbReference type="Gene3D" id="2.150.10.10">
    <property type="entry name" value="Serralysin-like metalloprotease, C-terminal"/>
    <property type="match status" value="6"/>
</dbReference>
<evidence type="ECO:0008006" key="6">
    <source>
        <dbReference type="Google" id="ProtNLM"/>
    </source>
</evidence>
<dbReference type="RefSeq" id="WP_157424833.1">
    <property type="nucleotide sequence ID" value="NZ_BAAANI010000007.1"/>
</dbReference>
<dbReference type="Pfam" id="PF00353">
    <property type="entry name" value="HemolysinCabind"/>
    <property type="match status" value="14"/>
</dbReference>
<feature type="region of interest" description="Disordered" evidence="3">
    <location>
        <begin position="1556"/>
        <end position="1581"/>
    </location>
</feature>
<name>A0ABV5SP20_9MICO</name>
<gene>
    <name evidence="4" type="ORF">ACFFQV_07270</name>
</gene>
<evidence type="ECO:0000313" key="5">
    <source>
        <dbReference type="Proteomes" id="UP001589667"/>
    </source>
</evidence>
<evidence type="ECO:0000313" key="4">
    <source>
        <dbReference type="EMBL" id="MFB9642089.1"/>
    </source>
</evidence>
<dbReference type="EMBL" id="JBHMBL010000001">
    <property type="protein sequence ID" value="MFB9642089.1"/>
    <property type="molecule type" value="Genomic_DNA"/>
</dbReference>
<keyword evidence="5" id="KW-1185">Reference proteome</keyword>
<evidence type="ECO:0000256" key="2">
    <source>
        <dbReference type="ARBA" id="ARBA00022525"/>
    </source>
</evidence>
<feature type="compositionally biased region" description="Low complexity" evidence="3">
    <location>
        <begin position="1951"/>
        <end position="1961"/>
    </location>
</feature>
<dbReference type="PANTHER" id="PTHR38340:SF1">
    <property type="entry name" value="S-LAYER PROTEIN"/>
    <property type="match status" value="1"/>
</dbReference>
<feature type="compositionally biased region" description="Gly residues" evidence="3">
    <location>
        <begin position="1993"/>
        <end position="2017"/>
    </location>
</feature>
<dbReference type="InterPro" id="IPR011049">
    <property type="entry name" value="Serralysin-like_metalloprot_C"/>
</dbReference>
<comment type="subcellular location">
    <subcellularLocation>
        <location evidence="1">Secreted</location>
    </subcellularLocation>
</comment>
<dbReference type="InterPro" id="IPR050557">
    <property type="entry name" value="RTX_toxin/Mannuronan_C5-epim"/>
</dbReference>
<sequence length="3355" mass="341688">MRAQNDLNRSTSHAGGSGDPHRRRGRRIAFRAVAVVGAWALALTGAAQAAYAEPLAADPDDVAKLRAGIAAFAEVALGDYEDVGPLAAALPLADTAPGATVVDPGAAMQLAGTFATGVKSALLALDPVATTADLMDAVDGLDADVAGTQLDVSTANLVDSGETRGFDLTIRATRTVESPLAIVDPDGPGGEPLRLVTAEADPAPYELAFEFSGIVRTDPQGERFWLDATEGEPDVSFTADLAGDGEFAFPGGTAAVGVGDVEILDGSTVDVSAEWTGTIDDVNGDGRLAMFEPPAFEGGDETPGELTIPADQLTTFAVDGSATADIGFGSSLLGLDALDPPSLALDADLATDPDLLAVLTASEGDLAAFEAFTRIGPADLVSGLVQYGTLLRALQRHPSVNAELPLLSGTLADLYDLGGEFAALAESLITVTPPSGDDPTDPVDPVIEIGIATVGDLADAIEGAITGVDAEITPVYDRDDASVELDFTISTELDGVAETVLPPLDPNLPVPPPAAQLAFGDQLLDQTGLRAVTAGAEQTPETDVAVDIDLPIVIDLAEASSEGAAGEDDPSTAVVEFEDPMVYERFETRLVDGAEVRLTQEVDVDLAGSGQIGFVPAAVTGGYELDQDGGSSTTEADVDAASGGDTTPRLTELLSGLHPQGAQPASYPVAAATRHGTVQAALEVHGHGADPAQHFTENAGTITVAGTGFDPSSFTASGGNDEMALLRSLDVDTSAPSRLLGRALDGLGSVVDAVDSVDSALGGGATVPFLNRGIERLLQDVTGLKDAYDEFRGGELPVDLADFETELEAALGLDVGFRLRDLDDGSDLDPVLVIDLSGEKTDAIDVPLSLADASIPAIAGASGAGELHAALAASLELGVVVGLEPGSDPTEPKLLDSSRLAVTAEVTESSPGATELAVHLGPFSAQLGDAANQTGRIAVGVEFALGRSDAPAPGDPAEAPMPVADYFAGTFDFTAGSPEDGGYECAAPGQVPVTGAFGCAALPVLYDPGSGLQTLSGAPRATPSADDYLTVAIDDLAAAPDVTAPAALDSVLSSLDFSFDSLTDGLKSIGMLLDLAIKASQAGGRLPVVGEDLTALADGLADVKAFLDDPQIPGLPTANVDDAVYGPNGIRQVLADKLVAAGVLRDGDYGAVGAWPAEAAGDTVPGATDIRVVAVCDDGVGGEVVCPSGAPLADLLDLRIELELGQGARTISGDGCPDTTACPGTAEIPLDLGLPGLPLSLTGKVTAQAGWTVELGFGISRDDGFYLLDNPVPGTGAADPENADGPQEVRVNLGAHLTAATPIAGRIGFIGMEATDNEPGGAASGASLTAQLGLEASGCENLAAPYDAGVVDAAQHCTGIIPIASFVSGEVGDFLTEPSITGGIHLDLGIDTGISSGETYSTVNKTLPSFTADFVLDWSFDGDTSSDPTIELNDIGVKAGELFTKMFGEVIATIDPIIEPIEPLREFLFSPIPVISDLSELFDGPPVTMVDLAELTGAVDVSLLKDINQVFEFLELAKTLANGESIVLVESLSLSADSARDGAPPTPDEVEELYDEDAVESEAGSPAKKSEFASKVKDPLADDGKADDFDALGASTGSGDASDFSYPVFDDPSCLVGLLLGKDCAVVEWRPDPLTVQMEYTMSFGPFFGVLYVTIGGALDAKAEIGAGVSTRGIRMLGEQLIGGDGITLDAESIATPFLQSLYLTDLDTEGKDIAEFEVSGTITAGAKLDIFIAEAGVRGGITATFGLNLNDTPEADGRMHIDEIIEKFPTPICLFDIEGKLVAFLEVFAEFGVCPFCYSDSWRLAEITLFEFSSSCADNEPVLAEEIGGWVVLNVGPRAGARTAFTEVENESFTVRQMAAEPDGDGDYPFIVTAFGYSQPYEGVGVKLDSGTGNDSFLFSGSGEGAQAGEDPENESNVGGDTPPDDPNRWPFTAPVGDARLGTGNDSIVTGSGDDVVVGGPDDDTITLGDGTNTASGDEADGTGEGIDQITGGDGTDTLRGGGKNDVIDGGLGGDTIRGDAGNDTLRGGKDKLKVPPGAPLPEGVQNELDGIDTIIGGAGNDTVLGGSGDDRLYGDQEIAEDVSDESPAAQPGDGNDRVEGEGGADRIFGGGLDDLLFGGFRLVASGVDDSADRIQGGDGADQLFGSNGADLLYGGRGADTINGEAGADEVHGQSDADPALNGGTDGDRLWGGPGADTINGEAGDDELIGDGDGASDATMGGDTADGGDGADLVLGDNGTVDGAAGARVAHPSETVGVGDPSLGGGAGPDRVYGEGGADNAFGGSGADLVHGNGGADHLFGETGDDEVWGDADDDFGFGGPGGDVLFGNAGSDQLHGQEGGDLIIGGHYGVTGPDAGDTMYGGPDDDRAFGDDVDIDGGANGVLDALDAVTITPSGDPSTFGPDLGDGGAGSDEFHGQDAADRLYGADDYDQLFGELAGDRLIGGAGPDDLVGDQGVIAPPARLVEPPADGWQPRTPNGSPVTDITLVAPTIGGDDLVWGDFDTVDAPWSTGGDDRGFGGHGTDTLRGGPHDDHLEGNGGQDRIFGFDEDSDHVSDGADDLLGGSSPVNPLADPEGANNALDEGELEMQGNGEDDVMTGDNAVLTRHPDPDDADAWLTDPVTGGVFREVELLDTEKTGADLDAVSGGDFMLGNDENDRMFGEGGNDLVQGNAHDDLVEGDQDGDWLEGNADEDDLVGGSSFPDQPDAGDVLWGGGGADVLAGDNACIVRDVPGIEFAPSSCPALDDPAPSEFHYVTSQLGVETRRGLVYHDLDGPFPSEFGRDILNGGSGVDAEFGQDGGDALFGDGGADFQHGNGAADIVVGDRPVDAYGGIELPPEVGGVLPALPAVPGGLPGAPSVGADLMGPAEADGQDDQFGGSNLAGHRDAGDWLFGDGEADFQLGDNGELNRTVEGEGSDAAYAVYEERYPDNDAPDDGSAVIERDVTRYDVGAPAAAGVWGADLVFGGNGTNPLISAGADDGDDSQWGQDGDDRLFGEDGDDDQFGELGDDTMWGGAGEDAMVGDRGGVQTRFVETDGSDAGDPDILTHTSQGPPGINLGGPDSGAQDAVLHPFEAHPLYRGTSLTHDRDGSVLVKNGHDEGGADRMRGGPGHDSMHGGEGADLMNGDSGGDYAYGDDGADVMWGGRGDPEVGTPDLPGRNAPGEDGQWIDVLFGGYGASTSEAGADIIDYQPRSGVDPASWFAMVQAYADTAPEGAGAAGRTETRQHHHGTDWQYGGWDRDVLQADVSANGPNDGDKLLDWGGAYNLYTACNSAYGGWNDVRKIDPNNIAGLEKLAYVTGARADFDGAPTLGDVQASGSAAREAAIVYTKDLKNNTGKAFSGTPGHFENFICTSD</sequence>
<feature type="region of interest" description="Disordered" evidence="3">
    <location>
        <begin position="1"/>
        <end position="23"/>
    </location>
</feature>
<dbReference type="PRINTS" id="PR00313">
    <property type="entry name" value="CABNDNGRPT"/>
</dbReference>
<organism evidence="4 5">
    <name type="scientific">Agromyces lapidis</name>
    <dbReference type="NCBI Taxonomy" id="279574"/>
    <lineage>
        <taxon>Bacteria</taxon>
        <taxon>Bacillati</taxon>
        <taxon>Actinomycetota</taxon>
        <taxon>Actinomycetes</taxon>
        <taxon>Micrococcales</taxon>
        <taxon>Microbacteriaceae</taxon>
        <taxon>Agromyces</taxon>
    </lineage>
</organism>
<feature type="compositionally biased region" description="Polar residues" evidence="3">
    <location>
        <begin position="1"/>
        <end position="14"/>
    </location>
</feature>
<protein>
    <recommendedName>
        <fullName evidence="6">Calcium-binding protein</fullName>
    </recommendedName>
</protein>
<dbReference type="SUPFAM" id="SSF51120">
    <property type="entry name" value="beta-Roll"/>
    <property type="match status" value="6"/>
</dbReference>
<reference evidence="4 5" key="1">
    <citation type="submission" date="2024-09" db="EMBL/GenBank/DDBJ databases">
        <authorList>
            <person name="Sun Q."/>
            <person name="Mori K."/>
        </authorList>
    </citation>
    <scope>NUCLEOTIDE SEQUENCE [LARGE SCALE GENOMIC DNA]</scope>
    <source>
        <strain evidence="4 5">JCM 14321</strain>
    </source>
</reference>
<feature type="region of interest" description="Disordered" evidence="3">
    <location>
        <begin position="625"/>
        <end position="646"/>
    </location>
</feature>
<feature type="region of interest" description="Disordered" evidence="3">
    <location>
        <begin position="2511"/>
        <end position="2580"/>
    </location>
</feature>
<feature type="region of interest" description="Disordered" evidence="3">
    <location>
        <begin position="1951"/>
        <end position="2045"/>
    </location>
</feature>
<dbReference type="Proteomes" id="UP001589667">
    <property type="component" value="Unassembled WGS sequence"/>
</dbReference>
<dbReference type="PROSITE" id="PS00330">
    <property type="entry name" value="HEMOLYSIN_CALCIUM"/>
    <property type="match status" value="2"/>
</dbReference>
<dbReference type="InterPro" id="IPR001343">
    <property type="entry name" value="Hemolysn_Ca-bd"/>
</dbReference>